<dbReference type="Pfam" id="PF00208">
    <property type="entry name" value="ELFV_dehydrog"/>
    <property type="match status" value="2"/>
</dbReference>
<dbReference type="CDD" id="cd01075">
    <property type="entry name" value="NAD_bind_Leu_Phe_Val_DH"/>
    <property type="match status" value="1"/>
</dbReference>
<feature type="binding site" evidence="5">
    <location>
        <begin position="188"/>
        <end position="193"/>
    </location>
    <ligand>
        <name>NAD(+)</name>
        <dbReference type="ChEBI" id="CHEBI:57540"/>
    </ligand>
</feature>
<evidence type="ECO:0000256" key="4">
    <source>
        <dbReference type="PIRSR" id="PIRSR000188-1"/>
    </source>
</evidence>
<dbReference type="InterPro" id="IPR006095">
    <property type="entry name" value="Glu/Leu/Phe/Val/Trp_DH"/>
</dbReference>
<evidence type="ECO:0000256" key="5">
    <source>
        <dbReference type="PIRSR" id="PIRSR000188-2"/>
    </source>
</evidence>
<evidence type="ECO:0000313" key="8">
    <source>
        <dbReference type="EMBL" id="SNZ18990.1"/>
    </source>
</evidence>
<reference evidence="8 9" key="1">
    <citation type="submission" date="2017-09" db="EMBL/GenBank/DDBJ databases">
        <authorList>
            <person name="Ehlers B."/>
            <person name="Leendertz F.H."/>
        </authorList>
    </citation>
    <scope>NUCLEOTIDE SEQUENCE [LARGE SCALE GENOMIC DNA]</scope>
    <source>
        <strain evidence="8 9">DSM 18289</strain>
    </source>
</reference>
<dbReference type="InterPro" id="IPR016211">
    <property type="entry name" value="Glu/Phe/Leu/Val/Trp_DH_bac/arc"/>
</dbReference>
<dbReference type="PRINTS" id="PR00082">
    <property type="entry name" value="GLFDHDRGNASE"/>
</dbReference>
<dbReference type="Pfam" id="PF02812">
    <property type="entry name" value="ELFV_dehydrog_N"/>
    <property type="match status" value="1"/>
</dbReference>
<sequence length="354" mass="37605">MTLIPEAFDMAVTFDHPEFDHHEQVLFCTDKKSGLKAIIAVHNTNLGPAIGGCRMWLYETSGEALTDALRLSRGMTYKNALAGLPHGGGKSVIIADSHKDKTPELIEAFAHHVRCLADRYITAEDVGITSDDADRMARIAPNVGGTSEQGLGDPSPYTALGVYHGIKAAAQHKFGDANLKGLRISVQGLGNVGFRLATHLYEEGAILTVSDVYQPNLDKAIATFDADTCAPDQAHLVDCDIFAPCALGGGLNSKTIPEIKATVVAGAANNQLLKAEDDEALRHAGILYAPDYVINAGGVIAVAMTGNDEKAEAEATEKTVAIGETLLEIFDAAKAQNQPTGKIADQIAEQRFDK</sequence>
<dbReference type="PIRSF" id="PIRSF000188">
    <property type="entry name" value="Phe_leu_dh"/>
    <property type="match status" value="1"/>
</dbReference>
<dbReference type="InterPro" id="IPR006096">
    <property type="entry name" value="Glu/Leu/Phe/Val/Trp_DH_C"/>
</dbReference>
<dbReference type="Proteomes" id="UP000219439">
    <property type="component" value="Unassembled WGS sequence"/>
</dbReference>
<dbReference type="SMART" id="SM00839">
    <property type="entry name" value="ELFV_dehydrog"/>
    <property type="match status" value="1"/>
</dbReference>
<dbReference type="PANTHER" id="PTHR42722:SF1">
    <property type="entry name" value="VALINE DEHYDROGENASE"/>
    <property type="match status" value="1"/>
</dbReference>
<dbReference type="RefSeq" id="WP_244580068.1">
    <property type="nucleotide sequence ID" value="NZ_OBEL01000002.1"/>
</dbReference>
<feature type="active site" description="Proton donor/acceptor" evidence="4">
    <location>
        <position position="90"/>
    </location>
</feature>
<keyword evidence="5" id="KW-0547">Nucleotide-binding</keyword>
<keyword evidence="9" id="KW-1185">Reference proteome</keyword>
<keyword evidence="3 5" id="KW-0520">NAD</keyword>
<dbReference type="GO" id="GO:0000166">
    <property type="term" value="F:nucleotide binding"/>
    <property type="evidence" value="ECO:0007669"/>
    <property type="project" value="UniProtKB-KW"/>
</dbReference>
<dbReference type="SUPFAM" id="SSF51735">
    <property type="entry name" value="NAD(P)-binding Rossmann-fold domains"/>
    <property type="match status" value="1"/>
</dbReference>
<dbReference type="Gene3D" id="3.40.50.10860">
    <property type="entry name" value="Leucine Dehydrogenase, chain A, domain 1"/>
    <property type="match status" value="1"/>
</dbReference>
<dbReference type="EMBL" id="OBEL01000002">
    <property type="protein sequence ID" value="SNZ18990.1"/>
    <property type="molecule type" value="Genomic_DNA"/>
</dbReference>
<dbReference type="PANTHER" id="PTHR42722">
    <property type="entry name" value="LEUCINE DEHYDROGENASE"/>
    <property type="match status" value="1"/>
</dbReference>
<accession>A0A285PB60</accession>
<evidence type="ECO:0000259" key="7">
    <source>
        <dbReference type="SMART" id="SM00839"/>
    </source>
</evidence>
<dbReference type="AlphaFoldDB" id="A0A285PB60"/>
<dbReference type="GO" id="GO:0016639">
    <property type="term" value="F:oxidoreductase activity, acting on the CH-NH2 group of donors, NAD or NADP as acceptor"/>
    <property type="evidence" value="ECO:0007669"/>
    <property type="project" value="InterPro"/>
</dbReference>
<dbReference type="GO" id="GO:0006520">
    <property type="term" value="P:amino acid metabolic process"/>
    <property type="evidence" value="ECO:0007669"/>
    <property type="project" value="InterPro"/>
</dbReference>
<dbReference type="FunFam" id="3.40.50.10860:FF:000010">
    <property type="entry name" value="Leucine dehydrogenase"/>
    <property type="match status" value="1"/>
</dbReference>
<proteinExistence type="inferred from homology"/>
<evidence type="ECO:0000313" key="9">
    <source>
        <dbReference type="Proteomes" id="UP000219439"/>
    </source>
</evidence>
<evidence type="ECO:0000256" key="6">
    <source>
        <dbReference type="RuleBase" id="RU004417"/>
    </source>
</evidence>
<feature type="domain" description="Glutamate/phenylalanine/leucine/valine/L-tryptophan dehydrogenase C-terminal" evidence="7">
    <location>
        <begin position="152"/>
        <end position="354"/>
    </location>
</feature>
<evidence type="ECO:0000256" key="2">
    <source>
        <dbReference type="ARBA" id="ARBA00023002"/>
    </source>
</evidence>
<protein>
    <submittedName>
        <fullName evidence="8">Leucine dehydrogenase</fullName>
    </submittedName>
</protein>
<gene>
    <name evidence="8" type="ORF">SAMN06265368_2067</name>
</gene>
<comment type="similarity">
    <text evidence="1 6">Belongs to the Glu/Leu/Phe/Val dehydrogenases family.</text>
</comment>
<dbReference type="Gene3D" id="3.40.50.720">
    <property type="entry name" value="NAD(P)-binding Rossmann-like Domain"/>
    <property type="match status" value="1"/>
</dbReference>
<dbReference type="InterPro" id="IPR036291">
    <property type="entry name" value="NAD(P)-bd_dom_sf"/>
</dbReference>
<name>A0A285PB60_9HYPH</name>
<dbReference type="InterPro" id="IPR006097">
    <property type="entry name" value="Glu/Leu/Phe/Val/Trp_DH_dimer"/>
</dbReference>
<keyword evidence="2 6" id="KW-0560">Oxidoreductase</keyword>
<dbReference type="InterPro" id="IPR046346">
    <property type="entry name" value="Aminoacid_DH-like_N_sf"/>
</dbReference>
<dbReference type="SUPFAM" id="SSF53223">
    <property type="entry name" value="Aminoacid dehydrogenase-like, N-terminal domain"/>
    <property type="match status" value="1"/>
</dbReference>
<organism evidence="8 9">
    <name type="scientific">Cohaesibacter gelatinilyticus</name>
    <dbReference type="NCBI Taxonomy" id="372072"/>
    <lineage>
        <taxon>Bacteria</taxon>
        <taxon>Pseudomonadati</taxon>
        <taxon>Pseudomonadota</taxon>
        <taxon>Alphaproteobacteria</taxon>
        <taxon>Hyphomicrobiales</taxon>
        <taxon>Cohaesibacteraceae</taxon>
    </lineage>
</organism>
<evidence type="ECO:0000256" key="3">
    <source>
        <dbReference type="ARBA" id="ARBA00023027"/>
    </source>
</evidence>
<evidence type="ECO:0000256" key="1">
    <source>
        <dbReference type="ARBA" id="ARBA00006382"/>
    </source>
</evidence>